<sequence>EIRGCLQSAGILRKTGHEHFNGCLVVPVLDESAQVKEVYGRKILGSKLRKGTAQHLYLPGEHQGVWNAQSLQVNDEIILCESLIDAMTFWVNGLRNVTASYGTNGFTEELLNAFIQHEIKRVLIAYDRDEAGNNAANKLAEQLKKYDIDCYRVLFPKNMDANEYALQMNPADKALGLVVRKAEPMLAASQRVESSEYREKANNKKAHPEHKKSSDLVAELPEPMIPAEPIAQVQPKVVNDVDAKITEREIKIVLGDRVYRVRGLNKNQTYDQLKVNVMVNRAEAIHVDTLELYNAKQRQTFIKIAASELGVEFDVIKKDLGKVLLKLEALQDEQIDNNNKPINEKVELAEAEKNEALALLKDKNLITQILDDFTQCGIVGEQTNLLMGYLAAVSRKLDKPLAIIIQSTSAAGKSSLMDAVLAMFPPEERVQYSAMTGQSLFYMGETRLKNKILAICEEEGVEQASYALKLLQSDGEVTIASTGKNSTTGNLETQEYHVEGPVMLFLTTTAIDIDEELLNRCLVLTVNESGEQTAAIQQSQRASQTLDGLLLNENKKHRLKVHQNAQRLLKPLKVVNPFAEQLTFRSDQTRTRRDHMKYLTLIQSIAFLHQYQREIKKIQQNDKVIEYVEVTIDDIKTANHLAHEVLGRTLDELPPQTRKLLNLIYQYVQTQSQKQGVDQTDFRFSRKQLREQFNWGDTALKVHLARLVDLDYLVAHINGHRQRHHYELFYDGSGQQGHAFLNGLIDPEKLIYDANQSGQNNQQSASGQGVVGRQSGCGQIEPIKPQPNSHEVNEDLFNEVSAEGHLVLKKHPHRNVIEAS</sequence>
<name>A0ABV2BZY6_9GAMM</name>
<dbReference type="PANTHER" id="PTHR30313">
    <property type="entry name" value="DNA PRIMASE"/>
    <property type="match status" value="1"/>
</dbReference>
<accession>A0ABV2BZY6</accession>
<dbReference type="Pfam" id="PF13155">
    <property type="entry name" value="Toprim_2"/>
    <property type="match status" value="1"/>
</dbReference>
<feature type="non-terminal residue" evidence="3">
    <location>
        <position position="1"/>
    </location>
</feature>
<feature type="region of interest" description="Disordered" evidence="1">
    <location>
        <begin position="190"/>
        <end position="213"/>
    </location>
</feature>
<dbReference type="PANTHER" id="PTHR30313:SF2">
    <property type="entry name" value="DNA PRIMASE"/>
    <property type="match status" value="1"/>
</dbReference>
<proteinExistence type="predicted"/>
<feature type="domain" description="Toprim" evidence="2">
    <location>
        <begin position="75"/>
        <end position="158"/>
    </location>
</feature>
<evidence type="ECO:0000313" key="4">
    <source>
        <dbReference type="Proteomes" id="UP001548189"/>
    </source>
</evidence>
<feature type="compositionally biased region" description="Low complexity" evidence="1">
    <location>
        <begin position="758"/>
        <end position="768"/>
    </location>
</feature>
<dbReference type="CDD" id="cd03364">
    <property type="entry name" value="TOPRIM_DnaG_primases"/>
    <property type="match status" value="1"/>
</dbReference>
<dbReference type="PROSITE" id="PS50880">
    <property type="entry name" value="TOPRIM"/>
    <property type="match status" value="1"/>
</dbReference>
<dbReference type="InterPro" id="IPR034151">
    <property type="entry name" value="TOPRIM_DnaG_bac"/>
</dbReference>
<dbReference type="SMART" id="SM00493">
    <property type="entry name" value="TOPRIM"/>
    <property type="match status" value="1"/>
</dbReference>
<feature type="compositionally biased region" description="Basic and acidic residues" evidence="1">
    <location>
        <begin position="193"/>
        <end position="202"/>
    </location>
</feature>
<evidence type="ECO:0000256" key="1">
    <source>
        <dbReference type="SAM" id="MobiDB-lite"/>
    </source>
</evidence>
<comment type="caution">
    <text evidence="3">The sequence shown here is derived from an EMBL/GenBank/DDBJ whole genome shotgun (WGS) entry which is preliminary data.</text>
</comment>
<reference evidence="3 4" key="1">
    <citation type="submission" date="2024-06" db="EMBL/GenBank/DDBJ databases">
        <authorList>
            <person name="Li F."/>
        </authorList>
    </citation>
    <scope>NUCLEOTIDE SEQUENCE [LARGE SCALE GENOMIC DNA]</scope>
    <source>
        <strain evidence="3 4">GXAS 311</strain>
    </source>
</reference>
<dbReference type="Proteomes" id="UP001548189">
    <property type="component" value="Unassembled WGS sequence"/>
</dbReference>
<evidence type="ECO:0000313" key="3">
    <source>
        <dbReference type="EMBL" id="MET1257496.1"/>
    </source>
</evidence>
<protein>
    <submittedName>
        <fullName evidence="3">Toprim domain-containing protein</fullName>
    </submittedName>
</protein>
<organism evidence="3 4">
    <name type="scientific">Aliikangiella maris</name>
    <dbReference type="NCBI Taxonomy" id="3162458"/>
    <lineage>
        <taxon>Bacteria</taxon>
        <taxon>Pseudomonadati</taxon>
        <taxon>Pseudomonadota</taxon>
        <taxon>Gammaproteobacteria</taxon>
        <taxon>Oceanospirillales</taxon>
        <taxon>Pleioneaceae</taxon>
        <taxon>Aliikangiella</taxon>
    </lineage>
</organism>
<evidence type="ECO:0000259" key="2">
    <source>
        <dbReference type="PROSITE" id="PS50880"/>
    </source>
</evidence>
<dbReference type="RefSeq" id="WP_353898079.1">
    <property type="nucleotide sequence ID" value="NZ_JBEVCJ010000080.1"/>
</dbReference>
<dbReference type="InterPro" id="IPR050219">
    <property type="entry name" value="DnaG_primase"/>
</dbReference>
<dbReference type="Gene3D" id="3.40.1360.10">
    <property type="match status" value="1"/>
</dbReference>
<dbReference type="EMBL" id="JBEVCJ010000080">
    <property type="protein sequence ID" value="MET1257496.1"/>
    <property type="molecule type" value="Genomic_DNA"/>
</dbReference>
<feature type="region of interest" description="Disordered" evidence="1">
    <location>
        <begin position="758"/>
        <end position="791"/>
    </location>
</feature>
<dbReference type="InterPro" id="IPR006171">
    <property type="entry name" value="TOPRIM_dom"/>
</dbReference>
<keyword evidence="4" id="KW-1185">Reference proteome</keyword>
<gene>
    <name evidence="3" type="ORF">ABVT43_20360</name>
</gene>
<dbReference type="SUPFAM" id="SSF56731">
    <property type="entry name" value="DNA primase core"/>
    <property type="match status" value="1"/>
</dbReference>